<proteinExistence type="inferred from homology"/>
<organism evidence="13 14">
    <name type="scientific">Capsicum baccatum</name>
    <name type="common">Peruvian pepper</name>
    <dbReference type="NCBI Taxonomy" id="33114"/>
    <lineage>
        <taxon>Eukaryota</taxon>
        <taxon>Viridiplantae</taxon>
        <taxon>Streptophyta</taxon>
        <taxon>Embryophyta</taxon>
        <taxon>Tracheophyta</taxon>
        <taxon>Spermatophyta</taxon>
        <taxon>Magnoliopsida</taxon>
        <taxon>eudicotyledons</taxon>
        <taxon>Gunneridae</taxon>
        <taxon>Pentapetalae</taxon>
        <taxon>asterids</taxon>
        <taxon>lamiids</taxon>
        <taxon>Solanales</taxon>
        <taxon>Solanaceae</taxon>
        <taxon>Solanoideae</taxon>
        <taxon>Capsiceae</taxon>
        <taxon>Capsicum</taxon>
    </lineage>
</organism>
<keyword evidence="6" id="KW-0274">FAD</keyword>
<dbReference type="GO" id="GO:0071949">
    <property type="term" value="F:FAD binding"/>
    <property type="evidence" value="ECO:0007669"/>
    <property type="project" value="InterPro"/>
</dbReference>
<reference evidence="14" key="2">
    <citation type="journal article" date="2017" name="J. Anim. Genet.">
        <title>Multiple reference genome sequences of hot pepper reveal the massive evolution of plant disease resistance genes by retroduplication.</title>
        <authorList>
            <person name="Kim S."/>
            <person name="Park J."/>
            <person name="Yeom S.-I."/>
            <person name="Kim Y.-M."/>
            <person name="Seo E."/>
            <person name="Kim K.-T."/>
            <person name="Kim M.-S."/>
            <person name="Lee J.M."/>
            <person name="Cheong K."/>
            <person name="Shin H.-S."/>
            <person name="Kim S.-B."/>
            <person name="Han K."/>
            <person name="Lee J."/>
            <person name="Park M."/>
            <person name="Lee H.-A."/>
            <person name="Lee H.-Y."/>
            <person name="Lee Y."/>
            <person name="Oh S."/>
            <person name="Lee J.H."/>
            <person name="Choi E."/>
            <person name="Choi E."/>
            <person name="Lee S.E."/>
            <person name="Jeon J."/>
            <person name="Kim H."/>
            <person name="Choi G."/>
            <person name="Song H."/>
            <person name="Lee J."/>
            <person name="Lee S.-C."/>
            <person name="Kwon J.-K."/>
            <person name="Lee H.-Y."/>
            <person name="Koo N."/>
            <person name="Hong Y."/>
            <person name="Kim R.W."/>
            <person name="Kang W.-H."/>
            <person name="Huh J.H."/>
            <person name="Kang B.-C."/>
            <person name="Yang T.-J."/>
            <person name="Lee Y.-H."/>
            <person name="Bennetzen J.L."/>
            <person name="Choi D."/>
        </authorList>
    </citation>
    <scope>NUCLEOTIDE SEQUENCE [LARGE SCALE GENOMIC DNA]</scope>
    <source>
        <strain evidence="14">cv. PBC81</strain>
    </source>
</reference>
<dbReference type="Gene3D" id="3.30.465.10">
    <property type="match status" value="1"/>
</dbReference>
<dbReference type="OrthoDB" id="407275at2759"/>
<keyword evidence="3" id="KW-0017">Alkaloid metabolism</keyword>
<accession>A0A2G2XF14</accession>
<dbReference type="Pfam" id="PF08031">
    <property type="entry name" value="BBE"/>
    <property type="match status" value="1"/>
</dbReference>
<dbReference type="UniPathway" id="UPA00107"/>
<feature type="domain" description="FAD-binding PCMH-type" evidence="12">
    <location>
        <begin position="56"/>
        <end position="239"/>
    </location>
</feature>
<dbReference type="EMBL" id="MLFT02000002">
    <property type="protein sequence ID" value="PHT56092.1"/>
    <property type="molecule type" value="Genomic_DNA"/>
</dbReference>
<keyword evidence="4" id="KW-0285">Flavoprotein</keyword>
<dbReference type="Gene3D" id="3.30.43.10">
    <property type="entry name" value="Uridine Diphospho-n-acetylenolpyruvylglucosamine Reductase, domain 2"/>
    <property type="match status" value="1"/>
</dbReference>
<evidence type="ECO:0000256" key="6">
    <source>
        <dbReference type="ARBA" id="ARBA00022827"/>
    </source>
</evidence>
<dbReference type="GO" id="GO:0009820">
    <property type="term" value="P:alkaloid metabolic process"/>
    <property type="evidence" value="ECO:0007669"/>
    <property type="project" value="UniProtKB-KW"/>
</dbReference>
<comment type="similarity">
    <text evidence="2">Belongs to the oxygen-dependent FAD-linked oxidoreductase family.</text>
</comment>
<dbReference type="InterPro" id="IPR016166">
    <property type="entry name" value="FAD-bd_PCMH"/>
</dbReference>
<dbReference type="Pfam" id="PF01565">
    <property type="entry name" value="FAD_binding_4"/>
    <property type="match status" value="1"/>
</dbReference>
<evidence type="ECO:0000313" key="14">
    <source>
        <dbReference type="Proteomes" id="UP000224567"/>
    </source>
</evidence>
<evidence type="ECO:0000256" key="4">
    <source>
        <dbReference type="ARBA" id="ARBA00022630"/>
    </source>
</evidence>
<evidence type="ECO:0000256" key="9">
    <source>
        <dbReference type="ARBA" id="ARBA00034114"/>
    </source>
</evidence>
<feature type="chain" id="PRO_5013720352" description="FAD-binding PCMH-type domain-containing protein" evidence="11">
    <location>
        <begin position="23"/>
        <end position="537"/>
    </location>
</feature>
<dbReference type="GO" id="GO:0016491">
    <property type="term" value="F:oxidoreductase activity"/>
    <property type="evidence" value="ECO:0007669"/>
    <property type="project" value="UniProtKB-KW"/>
</dbReference>
<evidence type="ECO:0000256" key="7">
    <source>
        <dbReference type="ARBA" id="ARBA00023002"/>
    </source>
</evidence>
<dbReference type="Proteomes" id="UP000224567">
    <property type="component" value="Unassembled WGS sequence"/>
</dbReference>
<dbReference type="SUPFAM" id="SSF56176">
    <property type="entry name" value="FAD-binding/transporter-associated domain-like"/>
    <property type="match status" value="1"/>
</dbReference>
<gene>
    <name evidence="13" type="ORF">CQW23_04578</name>
</gene>
<dbReference type="InterPro" id="IPR012951">
    <property type="entry name" value="BBE"/>
</dbReference>
<comment type="pathway">
    <text evidence="9">Alkaloid biosynthesis; nicotine biosynthesis.</text>
</comment>
<dbReference type="PROSITE" id="PS00862">
    <property type="entry name" value="OX2_COVAL_FAD"/>
    <property type="match status" value="1"/>
</dbReference>
<evidence type="ECO:0000313" key="13">
    <source>
        <dbReference type="EMBL" id="PHT56092.1"/>
    </source>
</evidence>
<evidence type="ECO:0000256" key="2">
    <source>
        <dbReference type="ARBA" id="ARBA00005466"/>
    </source>
</evidence>
<dbReference type="InterPro" id="IPR016169">
    <property type="entry name" value="FAD-bd_PCMH_sub2"/>
</dbReference>
<evidence type="ECO:0000259" key="12">
    <source>
        <dbReference type="PROSITE" id="PS51387"/>
    </source>
</evidence>
<dbReference type="AlphaFoldDB" id="A0A2G2XF14"/>
<evidence type="ECO:0000256" key="5">
    <source>
        <dbReference type="ARBA" id="ARBA00022729"/>
    </source>
</evidence>
<keyword evidence="5 11" id="KW-0732">Signal</keyword>
<evidence type="ECO:0000256" key="11">
    <source>
        <dbReference type="SAM" id="SignalP"/>
    </source>
</evidence>
<dbReference type="STRING" id="33114.A0A2G2XF14"/>
<evidence type="ECO:0000256" key="1">
    <source>
        <dbReference type="ARBA" id="ARBA00001974"/>
    </source>
</evidence>
<evidence type="ECO:0000256" key="3">
    <source>
        <dbReference type="ARBA" id="ARBA00022589"/>
    </source>
</evidence>
<protein>
    <recommendedName>
        <fullName evidence="12">FAD-binding PCMH-type domain-containing protein</fullName>
    </recommendedName>
</protein>
<reference evidence="13 14" key="1">
    <citation type="journal article" date="2017" name="Genome Biol.">
        <title>New reference genome sequences of hot pepper reveal the massive evolution of plant disease-resistance genes by retroduplication.</title>
        <authorList>
            <person name="Kim S."/>
            <person name="Park J."/>
            <person name="Yeom S.I."/>
            <person name="Kim Y.M."/>
            <person name="Seo E."/>
            <person name="Kim K.T."/>
            <person name="Kim M.S."/>
            <person name="Lee J.M."/>
            <person name="Cheong K."/>
            <person name="Shin H.S."/>
            <person name="Kim S.B."/>
            <person name="Han K."/>
            <person name="Lee J."/>
            <person name="Park M."/>
            <person name="Lee H.A."/>
            <person name="Lee H.Y."/>
            <person name="Lee Y."/>
            <person name="Oh S."/>
            <person name="Lee J.H."/>
            <person name="Choi E."/>
            <person name="Choi E."/>
            <person name="Lee S.E."/>
            <person name="Jeon J."/>
            <person name="Kim H."/>
            <person name="Choi G."/>
            <person name="Song H."/>
            <person name="Lee J."/>
            <person name="Lee S.C."/>
            <person name="Kwon J.K."/>
            <person name="Lee H.Y."/>
            <person name="Koo N."/>
            <person name="Hong Y."/>
            <person name="Kim R.W."/>
            <person name="Kang W.H."/>
            <person name="Huh J.H."/>
            <person name="Kang B.C."/>
            <person name="Yang T.J."/>
            <person name="Lee Y.H."/>
            <person name="Bennetzen J.L."/>
            <person name="Choi D."/>
        </authorList>
    </citation>
    <scope>NUCLEOTIDE SEQUENCE [LARGE SCALE GENOMIC DNA]</scope>
    <source>
        <strain evidence="14">cv. PBC81</strain>
    </source>
</reference>
<dbReference type="InterPro" id="IPR006094">
    <property type="entry name" value="Oxid_FAD_bind_N"/>
</dbReference>
<keyword evidence="14" id="KW-1185">Reference proteome</keyword>
<keyword evidence="8" id="KW-0325">Glycoprotein</keyword>
<evidence type="ECO:0000256" key="10">
    <source>
        <dbReference type="ARBA" id="ARBA00045734"/>
    </source>
</evidence>
<comment type="function">
    <text evidence="10">Involved in the biosynthesis of pyridine alkaloid natural products, leading mainly to the production of anabasine, anatabine, nicotine and nornicotine, effective deterrents against herbivores with antiparasitic and pesticide properties (neurotoxins); nornicotine serves as the precursor in the synthesis of the carcinogen compound N'-nitrosonornicotine (NNN). Catalyzes a late oxidation step subsequent to the pyridine ring condensation reaction in the biosynthesis of alkaloids.</text>
</comment>
<keyword evidence="7" id="KW-0560">Oxidoreductase</keyword>
<evidence type="ECO:0000256" key="8">
    <source>
        <dbReference type="ARBA" id="ARBA00023180"/>
    </source>
</evidence>
<feature type="signal peptide" evidence="11">
    <location>
        <begin position="1"/>
        <end position="22"/>
    </location>
</feature>
<dbReference type="PROSITE" id="PS51387">
    <property type="entry name" value="FAD_PCMH"/>
    <property type="match status" value="1"/>
</dbReference>
<comment type="cofactor">
    <cofactor evidence="1">
        <name>FAD</name>
        <dbReference type="ChEBI" id="CHEBI:57692"/>
    </cofactor>
</comment>
<dbReference type="GO" id="GO:0042179">
    <property type="term" value="P:nicotine biosynthetic process"/>
    <property type="evidence" value="ECO:0007669"/>
    <property type="project" value="UniProtKB-UniPathway"/>
</dbReference>
<name>A0A2G2XF14_CAPBA</name>
<dbReference type="InterPro" id="IPR006093">
    <property type="entry name" value="Oxy_OxRdtase_FAD_BS"/>
</dbReference>
<sequence length="537" mass="61297">MMGSLQILCVLLFSLVLIKCYSQEDFLECLSNYSKSNVEQNVYTPNSPTYSSILEYAQKNPRWVNSSHPNFIASPRKESDIKPVILCAKKLGLQIKIKSGGHDYEGISYRSKSPFVMLDLSNLNKIEINWKKETVWVQTGATLGQLYYAIANKSNVHGFPGGVCFSIGTGGIISGGGIGTMMRKFGVAADNVVDARVMDVNGKILDKKKMKEDLFWAIRGGGGASFGVILAWKLKLVRVPEKVTVFNVYKKLEGNQNLLQKWENIAHQLTDKLLIRVIIQNDGTGKDKYIEVIFQALFLGPVDELIPLLKEKFPEFDMEKKDCFQEPVVDCSNRPCIKKECRETTWIGSVLFFYGRRTNESLEVLLDNSIPTQKNYNKGTSDFVKTPIPESGWKMVQRLFLEEERPQMILEPLGGKLDEISKSEIPFPHRKGNLYNIQYLVNWGDNSENVSSQKLAWMRKLYKDMEPYVANSPRTAYLNYRDLDFGSNDEDYNYSKAKIWGEKYFNGNFKRLAKVKSKVDPNNFFRNEQSIPPYQSH</sequence>
<dbReference type="PANTHER" id="PTHR32448">
    <property type="entry name" value="OS08G0158400 PROTEIN"/>
    <property type="match status" value="1"/>
</dbReference>
<dbReference type="InterPro" id="IPR036318">
    <property type="entry name" value="FAD-bd_PCMH-like_sf"/>
</dbReference>
<dbReference type="Gene3D" id="3.40.462.20">
    <property type="match status" value="1"/>
</dbReference>
<dbReference type="InterPro" id="IPR016167">
    <property type="entry name" value="FAD-bd_PCMH_sub1"/>
</dbReference>
<comment type="caution">
    <text evidence="13">The sequence shown here is derived from an EMBL/GenBank/DDBJ whole genome shotgun (WGS) entry which is preliminary data.</text>
</comment>